<evidence type="ECO:0000313" key="2">
    <source>
        <dbReference type="EMBL" id="OGZ19426.1"/>
    </source>
</evidence>
<dbReference type="Proteomes" id="UP000177360">
    <property type="component" value="Unassembled WGS sequence"/>
</dbReference>
<organism evidence="2 3">
    <name type="scientific">Candidatus Nealsonbacteria bacterium RIFCSPHIGHO2_01_FULL_38_55</name>
    <dbReference type="NCBI Taxonomy" id="1801664"/>
    <lineage>
        <taxon>Bacteria</taxon>
        <taxon>Candidatus Nealsoniibacteriota</taxon>
    </lineage>
</organism>
<accession>A0A1G2E0P1</accession>
<dbReference type="AlphaFoldDB" id="A0A1G2E0P1"/>
<sequence length="104" mass="11920">MLNNPLNKPVFLLNSICLVVVLFLLIGNVFFAVKYFGLKKELSQTKIALDAQKTNQKVLDFTKIFIREVLKSETEIDFDTRLKLKTAVKGAERRGHSNPMEEIH</sequence>
<dbReference type="EMBL" id="MHLZ01000033">
    <property type="protein sequence ID" value="OGZ19426.1"/>
    <property type="molecule type" value="Genomic_DNA"/>
</dbReference>
<gene>
    <name evidence="2" type="ORF">A2626_02390</name>
</gene>
<evidence type="ECO:0000313" key="3">
    <source>
        <dbReference type="Proteomes" id="UP000177360"/>
    </source>
</evidence>
<reference evidence="2 3" key="1">
    <citation type="journal article" date="2016" name="Nat. Commun.">
        <title>Thousands of microbial genomes shed light on interconnected biogeochemical processes in an aquifer system.</title>
        <authorList>
            <person name="Anantharaman K."/>
            <person name="Brown C.T."/>
            <person name="Hug L.A."/>
            <person name="Sharon I."/>
            <person name="Castelle C.J."/>
            <person name="Probst A.J."/>
            <person name="Thomas B.C."/>
            <person name="Singh A."/>
            <person name="Wilkins M.J."/>
            <person name="Karaoz U."/>
            <person name="Brodie E.L."/>
            <person name="Williams K.H."/>
            <person name="Hubbard S.S."/>
            <person name="Banfield J.F."/>
        </authorList>
    </citation>
    <scope>NUCLEOTIDE SEQUENCE [LARGE SCALE GENOMIC DNA]</scope>
</reference>
<comment type="caution">
    <text evidence="2">The sequence shown here is derived from an EMBL/GenBank/DDBJ whole genome shotgun (WGS) entry which is preliminary data.</text>
</comment>
<evidence type="ECO:0000256" key="1">
    <source>
        <dbReference type="SAM" id="Phobius"/>
    </source>
</evidence>
<name>A0A1G2E0P1_9BACT</name>
<keyword evidence="1" id="KW-0472">Membrane</keyword>
<protein>
    <submittedName>
        <fullName evidence="2">Uncharacterized protein</fullName>
    </submittedName>
</protein>
<keyword evidence="1" id="KW-1133">Transmembrane helix</keyword>
<feature type="transmembrane region" description="Helical" evidence="1">
    <location>
        <begin position="12"/>
        <end position="36"/>
    </location>
</feature>
<keyword evidence="1" id="KW-0812">Transmembrane</keyword>
<proteinExistence type="predicted"/>